<dbReference type="Proteomes" id="UP000238479">
    <property type="component" value="Chromosome 4"/>
</dbReference>
<comment type="caution">
    <text evidence="1">The sequence shown here is derived from an EMBL/GenBank/DDBJ whole genome shotgun (WGS) entry which is preliminary data.</text>
</comment>
<evidence type="ECO:0000313" key="2">
    <source>
        <dbReference type="Proteomes" id="UP000238479"/>
    </source>
</evidence>
<dbReference type="Gramene" id="PRQ37368">
    <property type="protein sequence ID" value="PRQ37368"/>
    <property type="gene ID" value="RchiOBHm_Chr4g0401781"/>
</dbReference>
<evidence type="ECO:0000313" key="1">
    <source>
        <dbReference type="EMBL" id="PRQ37368.1"/>
    </source>
</evidence>
<keyword evidence="2" id="KW-1185">Reference proteome</keyword>
<sequence>MGLDFDKVKGTIPVLHAFQQLGYNRCIRILVIFTQWGCINLELGCVWPFWPCACAGLHYKLEHKRRILPTSQMSLIRNFCTEFGR</sequence>
<name>A0A2P6QT64_ROSCH</name>
<dbReference type="AlphaFoldDB" id="A0A2P6QT64"/>
<protein>
    <submittedName>
        <fullName evidence="1">Uncharacterized protein</fullName>
    </submittedName>
</protein>
<reference evidence="1 2" key="1">
    <citation type="journal article" date="2018" name="Nat. Genet.">
        <title>The Rosa genome provides new insights in the design of modern roses.</title>
        <authorList>
            <person name="Bendahmane M."/>
        </authorList>
    </citation>
    <scope>NUCLEOTIDE SEQUENCE [LARGE SCALE GENOMIC DNA]</scope>
    <source>
        <strain evidence="2">cv. Old Blush</strain>
    </source>
</reference>
<organism evidence="1 2">
    <name type="scientific">Rosa chinensis</name>
    <name type="common">China rose</name>
    <dbReference type="NCBI Taxonomy" id="74649"/>
    <lineage>
        <taxon>Eukaryota</taxon>
        <taxon>Viridiplantae</taxon>
        <taxon>Streptophyta</taxon>
        <taxon>Embryophyta</taxon>
        <taxon>Tracheophyta</taxon>
        <taxon>Spermatophyta</taxon>
        <taxon>Magnoliopsida</taxon>
        <taxon>eudicotyledons</taxon>
        <taxon>Gunneridae</taxon>
        <taxon>Pentapetalae</taxon>
        <taxon>rosids</taxon>
        <taxon>fabids</taxon>
        <taxon>Rosales</taxon>
        <taxon>Rosaceae</taxon>
        <taxon>Rosoideae</taxon>
        <taxon>Rosoideae incertae sedis</taxon>
        <taxon>Rosa</taxon>
    </lineage>
</organism>
<gene>
    <name evidence="1" type="ORF">RchiOBHm_Chr4g0401781</name>
</gene>
<proteinExistence type="predicted"/>
<dbReference type="EMBL" id="PDCK01000042">
    <property type="protein sequence ID" value="PRQ37368.1"/>
    <property type="molecule type" value="Genomic_DNA"/>
</dbReference>
<accession>A0A2P6QT64</accession>